<keyword evidence="2" id="KW-0732">Signal</keyword>
<sequence length="366" mass="39722">MVHLVRISGIITLCAGVQASLLNPRQDIQSAATTTTDGTPTITSLAELPDISAPAQIGLIMPNPDNPVYVGVIYTFGFVDPTPGPPEAQDGVLRQVTPLINFPNYTTSVFPPYSSLSTDPADHVNDTQLEDTPGAGWCSVDLAPRVRTFDFEFVMTGWHMFVVNTTWARPTINGADPSQNCTLPYLGLYSFFATQTLKVLAVPEGQSPTAPTPAFTLLKDLDWRTPGELPLEKKESTSQKKTIAVLAALGAFALVGAMATFIWLERRKKKAEIEAIAISRLPPEERAAFLTPQDYVNADPRNVFPAEMRYAGVARDPVHPSHLIPVGQIRRQEFGYDPRAGSGGAVPMVSVGWRGAWDRAMGRGGY</sequence>
<feature type="signal peptide" evidence="2">
    <location>
        <begin position="1"/>
        <end position="19"/>
    </location>
</feature>
<proteinExistence type="predicted"/>
<keyword evidence="1" id="KW-1133">Transmembrane helix</keyword>
<feature type="chain" id="PRO_5035476282" evidence="2">
    <location>
        <begin position="20"/>
        <end position="366"/>
    </location>
</feature>
<comment type="caution">
    <text evidence="3">The sequence shown here is derived from an EMBL/GenBank/DDBJ whole genome shotgun (WGS) entry which is preliminary data.</text>
</comment>
<dbReference type="EMBL" id="JABELV010000103">
    <property type="protein sequence ID" value="KAG7530954.1"/>
    <property type="molecule type" value="Genomic_DNA"/>
</dbReference>
<organism evidence="3 4">
    <name type="scientific">Filobasidium floriforme</name>
    <dbReference type="NCBI Taxonomy" id="5210"/>
    <lineage>
        <taxon>Eukaryota</taxon>
        <taxon>Fungi</taxon>
        <taxon>Dikarya</taxon>
        <taxon>Basidiomycota</taxon>
        <taxon>Agaricomycotina</taxon>
        <taxon>Tremellomycetes</taxon>
        <taxon>Filobasidiales</taxon>
        <taxon>Filobasidiaceae</taxon>
        <taxon>Filobasidium</taxon>
    </lineage>
</organism>
<evidence type="ECO:0000256" key="2">
    <source>
        <dbReference type="SAM" id="SignalP"/>
    </source>
</evidence>
<gene>
    <name evidence="3" type="ORF">FFLO_04682</name>
</gene>
<evidence type="ECO:0000256" key="1">
    <source>
        <dbReference type="SAM" id="Phobius"/>
    </source>
</evidence>
<name>A0A8K0NPN4_9TREE</name>
<evidence type="ECO:0000313" key="4">
    <source>
        <dbReference type="Proteomes" id="UP000812966"/>
    </source>
</evidence>
<accession>A0A8K0NPN4</accession>
<protein>
    <submittedName>
        <fullName evidence="3">Uncharacterized protein</fullName>
    </submittedName>
</protein>
<feature type="transmembrane region" description="Helical" evidence="1">
    <location>
        <begin position="243"/>
        <end position="264"/>
    </location>
</feature>
<keyword evidence="1" id="KW-0472">Membrane</keyword>
<reference evidence="3" key="1">
    <citation type="submission" date="2020-04" db="EMBL/GenBank/DDBJ databases">
        <title>Analysis of mating type loci in Filobasidium floriforme.</title>
        <authorList>
            <person name="Nowrousian M."/>
        </authorList>
    </citation>
    <scope>NUCLEOTIDE SEQUENCE</scope>
    <source>
        <strain evidence="3">CBS 6242</strain>
    </source>
</reference>
<keyword evidence="1" id="KW-0812">Transmembrane</keyword>
<keyword evidence="4" id="KW-1185">Reference proteome</keyword>
<evidence type="ECO:0000313" key="3">
    <source>
        <dbReference type="EMBL" id="KAG7530954.1"/>
    </source>
</evidence>
<dbReference type="AlphaFoldDB" id="A0A8K0NPN4"/>
<dbReference type="Proteomes" id="UP000812966">
    <property type="component" value="Unassembled WGS sequence"/>
</dbReference>